<dbReference type="EMBL" id="FWWV01000006">
    <property type="protein sequence ID" value="SMB81463.1"/>
    <property type="molecule type" value="Genomic_DNA"/>
</dbReference>
<keyword evidence="2" id="KW-1185">Reference proteome</keyword>
<gene>
    <name evidence="1" type="ORF">SAMN05660772_01861</name>
</gene>
<accession>A0A1W1UKC1</accession>
<reference evidence="2" key="1">
    <citation type="submission" date="2017-04" db="EMBL/GenBank/DDBJ databases">
        <authorList>
            <person name="Varghese N."/>
            <person name="Submissions S."/>
        </authorList>
    </citation>
    <scope>NUCLEOTIDE SEQUENCE [LARGE SCALE GENOMIC DNA]</scope>
    <source>
        <strain evidence="2">DSM 23072</strain>
    </source>
</reference>
<dbReference type="Proteomes" id="UP000192408">
    <property type="component" value="Unassembled WGS sequence"/>
</dbReference>
<proteinExistence type="predicted"/>
<dbReference type="RefSeq" id="WP_084256204.1">
    <property type="nucleotide sequence ID" value="NZ_FWWV01000006.1"/>
</dbReference>
<name>A0A1W1UKC1_9PAST</name>
<evidence type="ECO:0000313" key="1">
    <source>
        <dbReference type="EMBL" id="SMB81463.1"/>
    </source>
</evidence>
<evidence type="ECO:0000313" key="2">
    <source>
        <dbReference type="Proteomes" id="UP000192408"/>
    </source>
</evidence>
<organism evidence="1 2">
    <name type="scientific">Pasteurella testudinis DSM 23072</name>
    <dbReference type="NCBI Taxonomy" id="1122938"/>
    <lineage>
        <taxon>Bacteria</taxon>
        <taxon>Pseudomonadati</taxon>
        <taxon>Pseudomonadota</taxon>
        <taxon>Gammaproteobacteria</taxon>
        <taxon>Pasteurellales</taxon>
        <taxon>Pasteurellaceae</taxon>
        <taxon>Pasteurella</taxon>
    </lineage>
</organism>
<dbReference type="AlphaFoldDB" id="A0A1W1UKC1"/>
<sequence length="99" mass="11061">MTDTDKNADTYDRIRDRVLTTITNILAEERTDGLLALPPILVGMLFRTQRMQLDFLRHVGASQSTIEQATTAFVELLQSDIAELKQFAETGHAGTNTTH</sequence>
<protein>
    <submittedName>
        <fullName evidence="1">Uncharacterized protein</fullName>
    </submittedName>
</protein>
<dbReference type="STRING" id="1122938.SAMN05660772_01861"/>